<proteinExistence type="inferred from homology"/>
<comment type="similarity">
    <text evidence="1">Belongs to the Gfa family.</text>
</comment>
<dbReference type="Gene3D" id="2.170.150.70">
    <property type="match status" value="1"/>
</dbReference>
<dbReference type="AlphaFoldDB" id="A0A1Y5RKM9"/>
<dbReference type="PROSITE" id="PS51891">
    <property type="entry name" value="CENP_V_GFA"/>
    <property type="match status" value="1"/>
</dbReference>
<evidence type="ECO:0000313" key="6">
    <source>
        <dbReference type="Proteomes" id="UP000193870"/>
    </source>
</evidence>
<organism evidence="5 6">
    <name type="scientific">Palleronia marisminoris</name>
    <dbReference type="NCBI Taxonomy" id="315423"/>
    <lineage>
        <taxon>Bacteria</taxon>
        <taxon>Pseudomonadati</taxon>
        <taxon>Pseudomonadota</taxon>
        <taxon>Alphaproteobacteria</taxon>
        <taxon>Rhodobacterales</taxon>
        <taxon>Roseobacteraceae</taxon>
        <taxon>Palleronia</taxon>
    </lineage>
</organism>
<name>A0A1Y5RKM9_9RHOB</name>
<evidence type="ECO:0000256" key="1">
    <source>
        <dbReference type="ARBA" id="ARBA00005495"/>
    </source>
</evidence>
<dbReference type="Proteomes" id="UP000193870">
    <property type="component" value="Unassembled WGS sequence"/>
</dbReference>
<accession>A0A1Y5RKM9</accession>
<sequence length="133" mass="14169">MAALARAAGGAPAMKIRATCHCGAVELEAVLCEALDAARRCDCSFCARRQGANVSARATDVTVVRGADALSLYQWGTKTAEHWFCSVCGIYTHHRRRSDPGEVGINLGCIEGVDLRALEPIPMTDGRNHPSDA</sequence>
<dbReference type="InterPro" id="IPR052355">
    <property type="entry name" value="CENP-V-like"/>
</dbReference>
<dbReference type="SUPFAM" id="SSF51316">
    <property type="entry name" value="Mss4-like"/>
    <property type="match status" value="1"/>
</dbReference>
<dbReference type="PANTHER" id="PTHR28620">
    <property type="entry name" value="CENTROMERE PROTEIN V"/>
    <property type="match status" value="1"/>
</dbReference>
<feature type="domain" description="CENP-V/GFA" evidence="4">
    <location>
        <begin position="16"/>
        <end position="132"/>
    </location>
</feature>
<keyword evidence="2" id="KW-0479">Metal-binding</keyword>
<dbReference type="Pfam" id="PF04828">
    <property type="entry name" value="GFA"/>
    <property type="match status" value="1"/>
</dbReference>
<keyword evidence="6" id="KW-1185">Reference proteome</keyword>
<evidence type="ECO:0000259" key="4">
    <source>
        <dbReference type="PROSITE" id="PS51891"/>
    </source>
</evidence>
<evidence type="ECO:0000256" key="3">
    <source>
        <dbReference type="ARBA" id="ARBA00022833"/>
    </source>
</evidence>
<dbReference type="InterPro" id="IPR006913">
    <property type="entry name" value="CENP-V/GFA"/>
</dbReference>
<dbReference type="PANTHER" id="PTHR28620:SF1">
    <property type="entry name" value="CENP-V_GFA DOMAIN-CONTAINING PROTEIN"/>
    <property type="match status" value="1"/>
</dbReference>
<dbReference type="EMBL" id="FWFV01000001">
    <property type="protein sequence ID" value="SLN18611.1"/>
    <property type="molecule type" value="Genomic_DNA"/>
</dbReference>
<dbReference type="InterPro" id="IPR011057">
    <property type="entry name" value="Mss4-like_sf"/>
</dbReference>
<keyword evidence="3" id="KW-0862">Zinc</keyword>
<dbReference type="GO" id="GO:0046872">
    <property type="term" value="F:metal ion binding"/>
    <property type="evidence" value="ECO:0007669"/>
    <property type="project" value="UniProtKB-KW"/>
</dbReference>
<reference evidence="5 6" key="1">
    <citation type="submission" date="2017-03" db="EMBL/GenBank/DDBJ databases">
        <authorList>
            <person name="Afonso C.L."/>
            <person name="Miller P.J."/>
            <person name="Scott M.A."/>
            <person name="Spackman E."/>
            <person name="Goraichik I."/>
            <person name="Dimitrov K.M."/>
            <person name="Suarez D.L."/>
            <person name="Swayne D.E."/>
        </authorList>
    </citation>
    <scope>NUCLEOTIDE SEQUENCE [LARGE SCALE GENOMIC DNA]</scope>
    <source>
        <strain evidence="5 6">CECT 7066</strain>
    </source>
</reference>
<evidence type="ECO:0000256" key="2">
    <source>
        <dbReference type="ARBA" id="ARBA00022723"/>
    </source>
</evidence>
<dbReference type="STRING" id="315423.SAMN04488020_101608"/>
<gene>
    <name evidence="5" type="ORF">PAM7066_00609</name>
</gene>
<dbReference type="GO" id="GO:0016846">
    <property type="term" value="F:carbon-sulfur lyase activity"/>
    <property type="evidence" value="ECO:0007669"/>
    <property type="project" value="InterPro"/>
</dbReference>
<protein>
    <submittedName>
        <fullName evidence="5">Glutathione-dependent formaldehyde-activating enzyme</fullName>
    </submittedName>
</protein>
<evidence type="ECO:0000313" key="5">
    <source>
        <dbReference type="EMBL" id="SLN18611.1"/>
    </source>
</evidence>